<keyword evidence="2" id="KW-1185">Reference proteome</keyword>
<gene>
    <name evidence="1" type="ORF">BDY19DRAFT_982821</name>
</gene>
<accession>A0ACB8UIA8</accession>
<comment type="caution">
    <text evidence="1">The sequence shown here is derived from an EMBL/GenBank/DDBJ whole genome shotgun (WGS) entry which is preliminary data.</text>
</comment>
<evidence type="ECO:0000313" key="2">
    <source>
        <dbReference type="Proteomes" id="UP001055072"/>
    </source>
</evidence>
<organism evidence="1 2">
    <name type="scientific">Irpex rosettiformis</name>
    <dbReference type="NCBI Taxonomy" id="378272"/>
    <lineage>
        <taxon>Eukaryota</taxon>
        <taxon>Fungi</taxon>
        <taxon>Dikarya</taxon>
        <taxon>Basidiomycota</taxon>
        <taxon>Agaricomycotina</taxon>
        <taxon>Agaricomycetes</taxon>
        <taxon>Polyporales</taxon>
        <taxon>Irpicaceae</taxon>
        <taxon>Irpex</taxon>
    </lineage>
</organism>
<name>A0ACB8UIA8_9APHY</name>
<dbReference type="EMBL" id="MU274901">
    <property type="protein sequence ID" value="KAI0094054.1"/>
    <property type="molecule type" value="Genomic_DNA"/>
</dbReference>
<reference evidence="1" key="1">
    <citation type="journal article" date="2021" name="Environ. Microbiol.">
        <title>Gene family expansions and transcriptome signatures uncover fungal adaptations to wood decay.</title>
        <authorList>
            <person name="Hage H."/>
            <person name="Miyauchi S."/>
            <person name="Viragh M."/>
            <person name="Drula E."/>
            <person name="Min B."/>
            <person name="Chaduli D."/>
            <person name="Navarro D."/>
            <person name="Favel A."/>
            <person name="Norest M."/>
            <person name="Lesage-Meessen L."/>
            <person name="Balint B."/>
            <person name="Merenyi Z."/>
            <person name="de Eugenio L."/>
            <person name="Morin E."/>
            <person name="Martinez A.T."/>
            <person name="Baldrian P."/>
            <person name="Stursova M."/>
            <person name="Martinez M.J."/>
            <person name="Novotny C."/>
            <person name="Magnuson J.K."/>
            <person name="Spatafora J.W."/>
            <person name="Maurice S."/>
            <person name="Pangilinan J."/>
            <person name="Andreopoulos W."/>
            <person name="LaButti K."/>
            <person name="Hundley H."/>
            <person name="Na H."/>
            <person name="Kuo A."/>
            <person name="Barry K."/>
            <person name="Lipzen A."/>
            <person name="Henrissat B."/>
            <person name="Riley R."/>
            <person name="Ahrendt S."/>
            <person name="Nagy L.G."/>
            <person name="Grigoriev I.V."/>
            <person name="Martin F."/>
            <person name="Rosso M.N."/>
        </authorList>
    </citation>
    <scope>NUCLEOTIDE SEQUENCE</scope>
    <source>
        <strain evidence="1">CBS 384.51</strain>
    </source>
</reference>
<protein>
    <submittedName>
        <fullName evidence="1">Methylenetetrahydrofolate reductase-domain-containing protein</fullName>
    </submittedName>
</protein>
<evidence type="ECO:0000313" key="1">
    <source>
        <dbReference type="EMBL" id="KAI0094054.1"/>
    </source>
</evidence>
<proteinExistence type="predicted"/>
<sequence length="626" mass="70156">MKLSEKIASYKGDRPFFTLEFFPPKTDQGFENLVARIGRLSSLHPLAISITWGAGGSTSERSLDLSGLVQEEYGIETIMHLTCTNMEKGSIDAALKSAKERGITNILALRGDPPRGDESWIPTDVRFQHGVDLVSYIREQPEYADFTIGVAAYPDGHTESDESEEHQIGHLKQKIDAGADYIITQLFYDVDGFLRWEKKVRAKGITVPIIPGIMPIQTYATFMRLTKLCGTRVPGNLMSDLVEIRHDDQKVKDYGVKLAIEMIRRLTTEADISGVHFSTLNLEKSVQRVIDGLGWIERFPSVLKPVNKLIAEVSGTSTPGTPTAAQIGLVQRQSQFTISPHTAAGVAASQLTAIPPRETEPGKGELNNAATWDDFPNGRFGDFKSPAYGDPNPWGASTISRNQALAQWGNPRTEEDISRLFIRYLHSKLATTPFSPVPLSPESLVIIRHLERLTERGWWTVGSQPAIDGADSSDEVVGWGPKGGYVYQKSFVEFFVEKEDVDRIEKRVQEQGQGWVNYFAANLEGDLRTNVTDDGRNAVTWGVFPGQEVAQSTIIEKESFLAWKEEAFGIWAEWASYYSPDSDERKLLDNIRQKRWLVSVIHHDFKKPEALWSFLYGIWGHTEHRQ</sequence>
<dbReference type="Proteomes" id="UP001055072">
    <property type="component" value="Unassembled WGS sequence"/>
</dbReference>